<evidence type="ECO:0000256" key="7">
    <source>
        <dbReference type="SAM" id="MobiDB-lite"/>
    </source>
</evidence>
<protein>
    <submittedName>
        <fullName evidence="9">Homeobox protein six1b</fullName>
    </submittedName>
</protein>
<dbReference type="AlphaFoldDB" id="A0A226DC58"/>
<evidence type="ECO:0000256" key="2">
    <source>
        <dbReference type="ARBA" id="ARBA00023125"/>
    </source>
</evidence>
<feature type="region of interest" description="Disordered" evidence="7">
    <location>
        <begin position="251"/>
        <end position="316"/>
    </location>
</feature>
<dbReference type="PROSITE" id="PS50071">
    <property type="entry name" value="HOMEOBOX_2"/>
    <property type="match status" value="1"/>
</dbReference>
<keyword evidence="3 5" id="KW-0371">Homeobox</keyword>
<feature type="domain" description="Homeobox" evidence="8">
    <location>
        <begin position="447"/>
        <end position="507"/>
    </location>
</feature>
<evidence type="ECO:0000259" key="8">
    <source>
        <dbReference type="PROSITE" id="PS50071"/>
    </source>
</evidence>
<dbReference type="SMART" id="SM00389">
    <property type="entry name" value="HOX"/>
    <property type="match status" value="1"/>
</dbReference>
<organism evidence="9 10">
    <name type="scientific">Folsomia candida</name>
    <name type="common">Springtail</name>
    <dbReference type="NCBI Taxonomy" id="158441"/>
    <lineage>
        <taxon>Eukaryota</taxon>
        <taxon>Metazoa</taxon>
        <taxon>Ecdysozoa</taxon>
        <taxon>Arthropoda</taxon>
        <taxon>Hexapoda</taxon>
        <taxon>Collembola</taxon>
        <taxon>Entomobryomorpha</taxon>
        <taxon>Isotomoidea</taxon>
        <taxon>Isotomidae</taxon>
        <taxon>Proisotominae</taxon>
        <taxon>Folsomia</taxon>
    </lineage>
</organism>
<feature type="region of interest" description="Disordered" evidence="7">
    <location>
        <begin position="585"/>
        <end position="609"/>
    </location>
</feature>
<dbReference type="GO" id="GO:0005667">
    <property type="term" value="C:transcription regulator complex"/>
    <property type="evidence" value="ECO:0007669"/>
    <property type="project" value="TreeGrafter"/>
</dbReference>
<keyword evidence="4 5" id="KW-0539">Nucleus</keyword>
<evidence type="ECO:0000313" key="10">
    <source>
        <dbReference type="Proteomes" id="UP000198287"/>
    </source>
</evidence>
<comment type="caution">
    <text evidence="9">The sequence shown here is derived from an EMBL/GenBank/DDBJ whole genome shotgun (WGS) entry which is preliminary data.</text>
</comment>
<evidence type="ECO:0000256" key="4">
    <source>
        <dbReference type="ARBA" id="ARBA00023242"/>
    </source>
</evidence>
<dbReference type="Pfam" id="PF16878">
    <property type="entry name" value="SIX1_SD"/>
    <property type="match status" value="1"/>
</dbReference>
<evidence type="ECO:0000256" key="1">
    <source>
        <dbReference type="ARBA" id="ARBA00004123"/>
    </source>
</evidence>
<keyword evidence="2 5" id="KW-0238">DNA-binding</keyword>
<dbReference type="Pfam" id="PF00046">
    <property type="entry name" value="Homeodomain"/>
    <property type="match status" value="1"/>
</dbReference>
<feature type="DNA-binding region" description="Homeobox" evidence="5">
    <location>
        <begin position="449"/>
        <end position="508"/>
    </location>
</feature>
<dbReference type="PANTHER" id="PTHR10390:SF44">
    <property type="entry name" value="SIX HOMEOBOX 4"/>
    <property type="match status" value="1"/>
</dbReference>
<dbReference type="Gene3D" id="1.10.10.60">
    <property type="entry name" value="Homeodomain-like"/>
    <property type="match status" value="1"/>
</dbReference>
<dbReference type="GO" id="GO:0000981">
    <property type="term" value="F:DNA-binding transcription factor activity, RNA polymerase II-specific"/>
    <property type="evidence" value="ECO:0007669"/>
    <property type="project" value="TreeGrafter"/>
</dbReference>
<feature type="region of interest" description="Disordered" evidence="7">
    <location>
        <begin position="199"/>
        <end position="225"/>
    </location>
</feature>
<dbReference type="InterPro" id="IPR001356">
    <property type="entry name" value="HD"/>
</dbReference>
<feature type="compositionally biased region" description="Low complexity" evidence="7">
    <location>
        <begin position="270"/>
        <end position="284"/>
    </location>
</feature>
<dbReference type="InterPro" id="IPR009057">
    <property type="entry name" value="Homeodomain-like_sf"/>
</dbReference>
<evidence type="ECO:0000256" key="6">
    <source>
        <dbReference type="RuleBase" id="RU000682"/>
    </source>
</evidence>
<dbReference type="PANTHER" id="PTHR10390">
    <property type="entry name" value="HOMEOBOX PROTEIN SIX"/>
    <property type="match status" value="1"/>
</dbReference>
<dbReference type="GO" id="GO:0005634">
    <property type="term" value="C:nucleus"/>
    <property type="evidence" value="ECO:0007669"/>
    <property type="project" value="UniProtKB-SubCell"/>
</dbReference>
<feature type="region of interest" description="Disordered" evidence="7">
    <location>
        <begin position="626"/>
        <end position="649"/>
    </location>
</feature>
<feature type="compositionally biased region" description="Low complexity" evidence="7">
    <location>
        <begin position="57"/>
        <end position="94"/>
    </location>
</feature>
<feature type="region of interest" description="Disordered" evidence="7">
    <location>
        <begin position="1"/>
        <end position="99"/>
    </location>
</feature>
<dbReference type="STRING" id="158441.A0A226DC58"/>
<sequence>MRLPMKTGGRDTHEQHQAPTTTTPRCADIMDREDQGDLIIDESGGQGEISPDNQPHSVYPTTTPTPTSAPSPYSESEGGLVRPHSSPTPSSTTSYEQLGHNFAKPSSSALSLLANSRKQAAAAAAAASSLRYHPYFRKVIEDNNNKDDFPYGGNPSNSLVHSNGIWTPSTMISSSSSSAHSSSSTNSYANSGAYVEDFSTSPQQLQGGGPTSSPNELSVPNSGESNVANSNMAMLRGSLAAGYLYDMTVNSSHQQQVSSNSNNYHHHTHNNTQHHQQHQQQQHQQHSHQYKVEQSPSPTRPYLLPHHGSDGGGESPIMPEIHVKNAFFTQDKVDTLCDVMLRDRNYMMLESILNGLSKDIHDSENVLRARAAVAWFNGNYNLLYNILDSRVFSSRGSFLLIGRHHKELQDLYQSARYSEAGKVRGRSLGAVDKYRIRRKYSLPRTIWDGESTSYTFKDRDRKMLIEAYRRCQYPNGEIKKELQLLTGLDKKQIDNWFKNRRQRDRPHDQKPRKANKMHHHPPGDGGGLVMTPASSAGSGSTLIYANMSYQSMGEDSMDVKYNPYNSNMGPTPTLAQIKSYNEMANSPAPSPVITQKKTNKRSHKNNSTAWAKDAAALVGEKLGKRKRVKASATTTATLGGDGVTTSGESHHPYAASYSDLYNGGGISGRKVNTIVVNVGGSGGTGAEDEDDNSNPSSFHQQGGHHHHHQNQQQQYSGSCSTLMLNHHHHHHQGGLAGMGVAMGWPGWQTSSSSSMGAAGSTESSGYSPMTILPSLAASFNHPSAHHHHAMNVLNSEARIQVQA</sequence>
<gene>
    <name evidence="9" type="ORF">Fcan01_22499</name>
</gene>
<dbReference type="EMBL" id="LNIX01000025">
    <property type="protein sequence ID" value="OXA42773.1"/>
    <property type="molecule type" value="Genomic_DNA"/>
</dbReference>
<dbReference type="Proteomes" id="UP000198287">
    <property type="component" value="Unassembled WGS sequence"/>
</dbReference>
<dbReference type="GO" id="GO:0000978">
    <property type="term" value="F:RNA polymerase II cis-regulatory region sequence-specific DNA binding"/>
    <property type="evidence" value="ECO:0007669"/>
    <property type="project" value="TreeGrafter"/>
</dbReference>
<reference evidence="9 10" key="1">
    <citation type="submission" date="2015-12" db="EMBL/GenBank/DDBJ databases">
        <title>The genome of Folsomia candida.</title>
        <authorList>
            <person name="Faddeeva A."/>
            <person name="Derks M.F."/>
            <person name="Anvar Y."/>
            <person name="Smit S."/>
            <person name="Van Straalen N."/>
            <person name="Roelofs D."/>
        </authorList>
    </citation>
    <scope>NUCLEOTIDE SEQUENCE [LARGE SCALE GENOMIC DNA]</scope>
    <source>
        <strain evidence="9 10">VU population</strain>
        <tissue evidence="9">Whole body</tissue>
    </source>
</reference>
<evidence type="ECO:0000256" key="5">
    <source>
        <dbReference type="PROSITE-ProRule" id="PRU00108"/>
    </source>
</evidence>
<name>A0A226DC58_FOLCA</name>
<feature type="region of interest" description="Disordered" evidence="7">
    <location>
        <begin position="496"/>
        <end position="528"/>
    </location>
</feature>
<dbReference type="CDD" id="cd00086">
    <property type="entry name" value="homeodomain"/>
    <property type="match status" value="1"/>
</dbReference>
<dbReference type="OrthoDB" id="3501850at2759"/>
<proteinExistence type="predicted"/>
<accession>A0A226DC58</accession>
<feature type="compositionally biased region" description="Low complexity" evidence="7">
    <location>
        <begin position="251"/>
        <end position="263"/>
    </location>
</feature>
<evidence type="ECO:0000313" key="9">
    <source>
        <dbReference type="EMBL" id="OXA42773.1"/>
    </source>
</evidence>
<feature type="region of interest" description="Disordered" evidence="7">
    <location>
        <begin position="679"/>
        <end position="716"/>
    </location>
</feature>
<dbReference type="InterPro" id="IPR031701">
    <property type="entry name" value="SIX1_SD"/>
</dbReference>
<comment type="subcellular location">
    <subcellularLocation>
        <location evidence="1 5 6">Nucleus</location>
    </subcellularLocation>
</comment>
<dbReference type="SUPFAM" id="SSF46689">
    <property type="entry name" value="Homeodomain-like"/>
    <property type="match status" value="1"/>
</dbReference>
<evidence type="ECO:0000256" key="3">
    <source>
        <dbReference type="ARBA" id="ARBA00023155"/>
    </source>
</evidence>
<keyword evidence="10" id="KW-1185">Reference proteome</keyword>
<feature type="compositionally biased region" description="Polar residues" evidence="7">
    <location>
        <begin position="631"/>
        <end position="647"/>
    </location>
</feature>